<dbReference type="Pfam" id="PF03372">
    <property type="entry name" value="Exo_endo_phos"/>
    <property type="match status" value="1"/>
</dbReference>
<dbReference type="Proteomes" id="UP000695562">
    <property type="component" value="Unassembled WGS sequence"/>
</dbReference>
<sequence length="290" mass="33119">MIRISTYNIRYDAEKDQHNSWKNRKHLTIGNIVFLGASVIGLQECLHNQIEEIKSELKNKYGLNYSYVGNGRDDGKTHGEYSPILYNNDVVELIHSHMFWVSEKAYQPASRSWDAHCPRVCTWAFLRHKATGKAFYFLNTHLDHMSELARSEGTLMIKSFISTLDHGIPLCLVGDFNAHTDSTPVKNVLDTKQSSSLAHKYLKYLEIPLKDTFSFQTLYNAKSITQIKIGPDATFTGFDLAWKEDIDHVFVNSKFKVQSFVVFNNHPQNVSTKTTIASDHLPVVSDLIFN</sequence>
<dbReference type="PANTHER" id="PTHR12121:SF36">
    <property type="entry name" value="ENDONUCLEASE_EXONUCLEASE_PHOSPHATASE DOMAIN-CONTAINING PROTEIN"/>
    <property type="match status" value="1"/>
</dbReference>
<organism evidence="2 3">
    <name type="scientific">Polysphondylium violaceum</name>
    <dbReference type="NCBI Taxonomy" id="133409"/>
    <lineage>
        <taxon>Eukaryota</taxon>
        <taxon>Amoebozoa</taxon>
        <taxon>Evosea</taxon>
        <taxon>Eumycetozoa</taxon>
        <taxon>Dictyostelia</taxon>
        <taxon>Dictyosteliales</taxon>
        <taxon>Dictyosteliaceae</taxon>
        <taxon>Polysphondylium</taxon>
    </lineage>
</organism>
<dbReference type="OrthoDB" id="15150at2759"/>
<dbReference type="InterPro" id="IPR050410">
    <property type="entry name" value="CCR4/nocturin_mRNA_transcr"/>
</dbReference>
<dbReference type="PANTHER" id="PTHR12121">
    <property type="entry name" value="CARBON CATABOLITE REPRESSOR PROTEIN 4"/>
    <property type="match status" value="1"/>
</dbReference>
<name>A0A8J4PUD1_9MYCE</name>
<reference evidence="2" key="1">
    <citation type="submission" date="2020-01" db="EMBL/GenBank/DDBJ databases">
        <title>Development of genomics and gene disruption for Polysphondylium violaceum indicates a role for the polyketide synthase stlB in stalk morphogenesis.</title>
        <authorList>
            <person name="Narita B."/>
            <person name="Kawabe Y."/>
            <person name="Kin K."/>
            <person name="Saito T."/>
            <person name="Gibbs R."/>
            <person name="Kuspa A."/>
            <person name="Muzny D."/>
            <person name="Queller D."/>
            <person name="Richards S."/>
            <person name="Strassman J."/>
            <person name="Sucgang R."/>
            <person name="Worley K."/>
            <person name="Schaap P."/>
        </authorList>
    </citation>
    <scope>NUCLEOTIDE SEQUENCE</scope>
    <source>
        <strain evidence="2">QSvi11</strain>
    </source>
</reference>
<dbReference type="EMBL" id="AJWJ01000182">
    <property type="protein sequence ID" value="KAF2073792.1"/>
    <property type="molecule type" value="Genomic_DNA"/>
</dbReference>
<dbReference type="GO" id="GO:0000175">
    <property type="term" value="F:3'-5'-RNA exonuclease activity"/>
    <property type="evidence" value="ECO:0007669"/>
    <property type="project" value="TreeGrafter"/>
</dbReference>
<dbReference type="SUPFAM" id="SSF56219">
    <property type="entry name" value="DNase I-like"/>
    <property type="match status" value="1"/>
</dbReference>
<evidence type="ECO:0000259" key="1">
    <source>
        <dbReference type="Pfam" id="PF03372"/>
    </source>
</evidence>
<dbReference type="Gene3D" id="3.60.10.10">
    <property type="entry name" value="Endonuclease/exonuclease/phosphatase"/>
    <property type="match status" value="1"/>
</dbReference>
<proteinExistence type="predicted"/>
<evidence type="ECO:0000313" key="3">
    <source>
        <dbReference type="Proteomes" id="UP000695562"/>
    </source>
</evidence>
<comment type="caution">
    <text evidence="2">The sequence shown here is derived from an EMBL/GenBank/DDBJ whole genome shotgun (WGS) entry which is preliminary data.</text>
</comment>
<gene>
    <name evidence="2" type="ORF">CYY_004886</name>
</gene>
<evidence type="ECO:0000313" key="2">
    <source>
        <dbReference type="EMBL" id="KAF2073792.1"/>
    </source>
</evidence>
<keyword evidence="3" id="KW-1185">Reference proteome</keyword>
<accession>A0A8J4PUD1</accession>
<dbReference type="InterPro" id="IPR036691">
    <property type="entry name" value="Endo/exonu/phosph_ase_sf"/>
</dbReference>
<feature type="domain" description="Endonuclease/exonuclease/phosphatase" evidence="1">
    <location>
        <begin position="6"/>
        <end position="280"/>
    </location>
</feature>
<dbReference type="CDD" id="cd09083">
    <property type="entry name" value="EEP-1"/>
    <property type="match status" value="1"/>
</dbReference>
<dbReference type="InterPro" id="IPR005135">
    <property type="entry name" value="Endo/exonuclease/phosphatase"/>
</dbReference>
<protein>
    <recommendedName>
        <fullName evidence="1">Endonuclease/exonuclease/phosphatase domain-containing protein</fullName>
    </recommendedName>
</protein>
<dbReference type="AlphaFoldDB" id="A0A8J4PUD1"/>